<evidence type="ECO:0008006" key="4">
    <source>
        <dbReference type="Google" id="ProtNLM"/>
    </source>
</evidence>
<keyword evidence="2" id="KW-0472">Membrane</keyword>
<dbReference type="Gene3D" id="3.40.50.150">
    <property type="entry name" value="Vaccinia Virus protein VP39"/>
    <property type="match status" value="1"/>
</dbReference>
<feature type="transmembrane region" description="Helical" evidence="2">
    <location>
        <begin position="247"/>
        <end position="265"/>
    </location>
</feature>
<feature type="transmembrane region" description="Helical" evidence="2">
    <location>
        <begin position="330"/>
        <end position="354"/>
    </location>
</feature>
<gene>
    <name evidence="3" type="ORF">METZ01_LOCUS134918</name>
</gene>
<dbReference type="EMBL" id="UINC01019386">
    <property type="protein sequence ID" value="SVA82064.1"/>
    <property type="molecule type" value="Genomic_DNA"/>
</dbReference>
<dbReference type="SUPFAM" id="SSF53335">
    <property type="entry name" value="S-adenosyl-L-methionine-dependent methyltransferases"/>
    <property type="match status" value="1"/>
</dbReference>
<feature type="transmembrane region" description="Helical" evidence="2">
    <location>
        <begin position="63"/>
        <end position="84"/>
    </location>
</feature>
<dbReference type="SUPFAM" id="SSF103473">
    <property type="entry name" value="MFS general substrate transporter"/>
    <property type="match status" value="1"/>
</dbReference>
<accession>A0A381YYP3</accession>
<feature type="transmembrane region" description="Helical" evidence="2">
    <location>
        <begin position="28"/>
        <end position="51"/>
    </location>
</feature>
<keyword evidence="1" id="KW-0620">Polyamine biosynthesis</keyword>
<feature type="transmembrane region" description="Helical" evidence="2">
    <location>
        <begin position="277"/>
        <end position="295"/>
    </location>
</feature>
<dbReference type="GO" id="GO:0006596">
    <property type="term" value="P:polyamine biosynthetic process"/>
    <property type="evidence" value="ECO:0007669"/>
    <property type="project" value="UniProtKB-KW"/>
</dbReference>
<feature type="transmembrane region" description="Helical" evidence="2">
    <location>
        <begin position="441"/>
        <end position="464"/>
    </location>
</feature>
<name>A0A381YYP3_9ZZZZ</name>
<keyword evidence="2" id="KW-0812">Transmembrane</keyword>
<dbReference type="PANTHER" id="PTHR43317:SF1">
    <property type="entry name" value="THERMOSPERMINE SYNTHASE ACAULIS5"/>
    <property type="match status" value="1"/>
</dbReference>
<feature type="transmembrane region" description="Helical" evidence="2">
    <location>
        <begin position="366"/>
        <end position="389"/>
    </location>
</feature>
<feature type="transmembrane region" description="Helical" evidence="2">
    <location>
        <begin position="169"/>
        <end position="188"/>
    </location>
</feature>
<evidence type="ECO:0000256" key="1">
    <source>
        <dbReference type="ARBA" id="ARBA00023115"/>
    </source>
</evidence>
<keyword evidence="2" id="KW-1133">Transmembrane helix</keyword>
<sequence>MLLHCFFQLIGGFFSHRMSQTKLEPAPLSLPFFAVTIFMGAFLLFFVQPLIGKYILPWFGGAPNVWTTCLLFFQSLLLVGYAYAHLVNRFLPLRKQVIVHGVLLLLATITLPITPSESLKPTGNEPPTVQILLLLTQSIGLPYLVLSATSPLVQAWFAKANPGRSPYRLYALSNVGSLLALLGFPFLVEPWMTRTAQINWWSLGMVFYVLVCGYLAWSLRSVPNLDKDEAKKEKTILEENESRLRRLVILGFWLALPACGTAILMGTTNKLCQDMAVVPFLWMLPLALYLVTFIISFHGSRWYIREVYIPLLVLLWAGVLWVMFKGVVVHIIGQILVFCGALFLSCMICHGELYRLRPEPARLTMYYLTISAGGALGGLFVALLAPMLFHGYWEYHISLWAVGLLVLMVQGLNPEDLTAVKWRGLSLLRSYSGSLAICSKYFKIIISSTLIAQVLTVLVSLWAMEEMVDFTIGVNISEWLKISDLPGEQWIRLLLIAVAVTLPLNCIFWFSTKHQEDWGLRCAGYLLVLVPALGILGVGLTIQGIKTQQDAVHLDRNFYGTLMITRYFDDSDEPYLALWSGRITHGIQYEALEICNRTTTYYTPESGVGLSMQHTQADRKRVGVIGLGVGTVAGYAQAGESYRFYDINPQVVNLSSEEQSQFTFLIDAQIRGAEVEIVLGDARLSMEQELNKGDKQNFDLLVLDAFSSDSIPVHLLTKESMGLYREHTHPEGVIAIHVSNKYLDLETVVRRLATEMNMMMVVVDSDNGESLGEDWIYDCTWILLSDNEEFIRQIEGSGYPRTKLSSQEDSPLWTDEYTSIFRIFYKPEWWTRWFESDPLNQSSL</sequence>
<feature type="transmembrane region" description="Helical" evidence="2">
    <location>
        <begin position="307"/>
        <end position="324"/>
    </location>
</feature>
<dbReference type="InterPro" id="IPR036259">
    <property type="entry name" value="MFS_trans_sf"/>
</dbReference>
<feature type="transmembrane region" description="Helical" evidence="2">
    <location>
        <begin position="522"/>
        <end position="542"/>
    </location>
</feature>
<feature type="transmembrane region" description="Helical" evidence="2">
    <location>
        <begin position="134"/>
        <end position="157"/>
    </location>
</feature>
<proteinExistence type="predicted"/>
<protein>
    <recommendedName>
        <fullName evidence="4">Ferrichrome ABC transporter permease</fullName>
    </recommendedName>
</protein>
<organism evidence="3">
    <name type="scientific">marine metagenome</name>
    <dbReference type="NCBI Taxonomy" id="408172"/>
    <lineage>
        <taxon>unclassified sequences</taxon>
        <taxon>metagenomes</taxon>
        <taxon>ecological metagenomes</taxon>
    </lineage>
</organism>
<evidence type="ECO:0000256" key="2">
    <source>
        <dbReference type="SAM" id="Phobius"/>
    </source>
</evidence>
<feature type="transmembrane region" description="Helical" evidence="2">
    <location>
        <begin position="96"/>
        <end position="114"/>
    </location>
</feature>
<feature type="transmembrane region" description="Helical" evidence="2">
    <location>
        <begin position="395"/>
        <end position="413"/>
    </location>
</feature>
<dbReference type="InterPro" id="IPR029063">
    <property type="entry name" value="SAM-dependent_MTases_sf"/>
</dbReference>
<feature type="transmembrane region" description="Helical" evidence="2">
    <location>
        <begin position="200"/>
        <end position="217"/>
    </location>
</feature>
<reference evidence="3" key="1">
    <citation type="submission" date="2018-05" db="EMBL/GenBank/DDBJ databases">
        <authorList>
            <person name="Lanie J.A."/>
            <person name="Ng W.-L."/>
            <person name="Kazmierczak K.M."/>
            <person name="Andrzejewski T.M."/>
            <person name="Davidsen T.M."/>
            <person name="Wayne K.J."/>
            <person name="Tettelin H."/>
            <person name="Glass J.I."/>
            <person name="Rusch D."/>
            <person name="Podicherti R."/>
            <person name="Tsui H.-C.T."/>
            <person name="Winkler M.E."/>
        </authorList>
    </citation>
    <scope>NUCLEOTIDE SEQUENCE</scope>
</reference>
<dbReference type="PANTHER" id="PTHR43317">
    <property type="entry name" value="THERMOSPERMINE SYNTHASE ACAULIS5"/>
    <property type="match status" value="1"/>
</dbReference>
<evidence type="ECO:0000313" key="3">
    <source>
        <dbReference type="EMBL" id="SVA82064.1"/>
    </source>
</evidence>
<dbReference type="AlphaFoldDB" id="A0A381YYP3"/>
<feature type="transmembrane region" description="Helical" evidence="2">
    <location>
        <begin position="490"/>
        <end position="510"/>
    </location>
</feature>